<evidence type="ECO:0000313" key="1">
    <source>
        <dbReference type="EMBL" id="TWU59462.1"/>
    </source>
</evidence>
<organism evidence="1 2">
    <name type="scientific">Rubripirellula tenax</name>
    <dbReference type="NCBI Taxonomy" id="2528015"/>
    <lineage>
        <taxon>Bacteria</taxon>
        <taxon>Pseudomonadati</taxon>
        <taxon>Planctomycetota</taxon>
        <taxon>Planctomycetia</taxon>
        <taxon>Pirellulales</taxon>
        <taxon>Pirellulaceae</taxon>
        <taxon>Rubripirellula</taxon>
    </lineage>
</organism>
<sequence>MSLALAVYRVFLLSLAGIFVSVGSVRAARPYGEMGDPALAMVESGELENRELENGELASEELENRELGEHVEDWFSATDNDHEYFVDPFAIDIPLILESDRSILGSRNTDDEFTDRDRPNSGRFVIGVEFLLCDRSGDLADQSSDTFGETYSGWKGRILEAGGLKVSMNRVDRLDSPTSWGWGGSVALIKSRQEVTATSTRFYLSYAPFGSAPSEVIQSDSDHWKYNASLLHLSLHRFYREQSELGALDYWAGIASVQNIETVRVTSSGWSETDGARVDRRVLNLSGSASRDADIENLLFGPEIGIRQASLFANRIEFGAFFKAAALYNRATLARNPEGVARLVIPSELNSISLQDGPSTFHEFSPMFEIGASTRLHLTRFASAYAGIQHARYYWQHTYQSGEDTATTQFATLSLGLAASF</sequence>
<dbReference type="EMBL" id="SJPW01000002">
    <property type="protein sequence ID" value="TWU59462.1"/>
    <property type="molecule type" value="Genomic_DNA"/>
</dbReference>
<gene>
    <name evidence="1" type="ORF">Poly51_22500</name>
</gene>
<dbReference type="AlphaFoldDB" id="A0A5C6FFE5"/>
<evidence type="ECO:0000313" key="2">
    <source>
        <dbReference type="Proteomes" id="UP000318288"/>
    </source>
</evidence>
<keyword evidence="2" id="KW-1185">Reference proteome</keyword>
<dbReference type="Proteomes" id="UP000318288">
    <property type="component" value="Unassembled WGS sequence"/>
</dbReference>
<comment type="caution">
    <text evidence="1">The sequence shown here is derived from an EMBL/GenBank/DDBJ whole genome shotgun (WGS) entry which is preliminary data.</text>
</comment>
<name>A0A5C6FFE5_9BACT</name>
<reference evidence="1 2" key="1">
    <citation type="submission" date="2019-02" db="EMBL/GenBank/DDBJ databases">
        <title>Deep-cultivation of Planctomycetes and their phenomic and genomic characterization uncovers novel biology.</title>
        <authorList>
            <person name="Wiegand S."/>
            <person name="Jogler M."/>
            <person name="Boedeker C."/>
            <person name="Pinto D."/>
            <person name="Vollmers J."/>
            <person name="Rivas-Marin E."/>
            <person name="Kohn T."/>
            <person name="Peeters S.H."/>
            <person name="Heuer A."/>
            <person name="Rast P."/>
            <person name="Oberbeckmann S."/>
            <person name="Bunk B."/>
            <person name="Jeske O."/>
            <person name="Meyerdierks A."/>
            <person name="Storesund J.E."/>
            <person name="Kallscheuer N."/>
            <person name="Luecker S."/>
            <person name="Lage O.M."/>
            <person name="Pohl T."/>
            <person name="Merkel B.J."/>
            <person name="Hornburger P."/>
            <person name="Mueller R.-W."/>
            <person name="Bruemmer F."/>
            <person name="Labrenz M."/>
            <person name="Spormann A.M."/>
            <person name="Op Den Camp H."/>
            <person name="Overmann J."/>
            <person name="Amann R."/>
            <person name="Jetten M.S.M."/>
            <person name="Mascher T."/>
            <person name="Medema M.H."/>
            <person name="Devos D.P."/>
            <person name="Kaster A.-K."/>
            <person name="Ovreas L."/>
            <person name="Rohde M."/>
            <person name="Galperin M.Y."/>
            <person name="Jogler C."/>
        </authorList>
    </citation>
    <scope>NUCLEOTIDE SEQUENCE [LARGE SCALE GENOMIC DNA]</scope>
    <source>
        <strain evidence="1 2">Poly51</strain>
    </source>
</reference>
<proteinExistence type="predicted"/>
<protein>
    <submittedName>
        <fullName evidence="1">Uncharacterized protein</fullName>
    </submittedName>
</protein>
<accession>A0A5C6FFE5</accession>